<evidence type="ECO:0000256" key="5">
    <source>
        <dbReference type="ARBA" id="ARBA00022801"/>
    </source>
</evidence>
<keyword evidence="6 8" id="KW-1133">Transmembrane helix</keyword>
<feature type="transmembrane region" description="Helical" evidence="8">
    <location>
        <begin position="20"/>
        <end position="40"/>
    </location>
</feature>
<comment type="subcellular location">
    <subcellularLocation>
        <location evidence="1">Cell membrane</location>
        <topology evidence="1">Multi-pass membrane protein</topology>
    </subcellularLocation>
</comment>
<evidence type="ECO:0000256" key="7">
    <source>
        <dbReference type="ARBA" id="ARBA00023136"/>
    </source>
</evidence>
<evidence type="ECO:0000256" key="1">
    <source>
        <dbReference type="ARBA" id="ARBA00004651"/>
    </source>
</evidence>
<keyword evidence="3" id="KW-0645">Protease</keyword>
<keyword evidence="5" id="KW-0378">Hydrolase</keyword>
<dbReference type="NCBIfam" id="TIGR04178">
    <property type="entry name" value="exo_archaeo"/>
    <property type="match status" value="1"/>
</dbReference>
<evidence type="ECO:0000256" key="8">
    <source>
        <dbReference type="SAM" id="Phobius"/>
    </source>
</evidence>
<keyword evidence="10" id="KW-1185">Reference proteome</keyword>
<dbReference type="InterPro" id="IPR019127">
    <property type="entry name" value="Exosortase"/>
</dbReference>
<feature type="transmembrane region" description="Helical" evidence="8">
    <location>
        <begin position="249"/>
        <end position="271"/>
    </location>
</feature>
<dbReference type="Pfam" id="PF09721">
    <property type="entry name" value="Exosortase_EpsH"/>
    <property type="match status" value="1"/>
</dbReference>
<keyword evidence="2" id="KW-1003">Cell membrane</keyword>
<accession>A0ABW2LA48</accession>
<evidence type="ECO:0000256" key="6">
    <source>
        <dbReference type="ARBA" id="ARBA00022989"/>
    </source>
</evidence>
<comment type="caution">
    <text evidence="9">The sequence shown here is derived from an EMBL/GenBank/DDBJ whole genome shotgun (WGS) entry which is preliminary data.</text>
</comment>
<dbReference type="RefSeq" id="WP_379713167.1">
    <property type="nucleotide sequence ID" value="NZ_JBHTBS010000006.1"/>
</dbReference>
<feature type="transmembrane region" description="Helical" evidence="8">
    <location>
        <begin position="127"/>
        <end position="146"/>
    </location>
</feature>
<name>A0ABW2LA48_9BACT</name>
<feature type="transmembrane region" description="Helical" evidence="8">
    <location>
        <begin position="292"/>
        <end position="312"/>
    </location>
</feature>
<dbReference type="EMBL" id="JBHTBS010000006">
    <property type="protein sequence ID" value="MFC7338164.1"/>
    <property type="molecule type" value="Genomic_DNA"/>
</dbReference>
<evidence type="ECO:0000313" key="10">
    <source>
        <dbReference type="Proteomes" id="UP001596472"/>
    </source>
</evidence>
<evidence type="ECO:0000256" key="3">
    <source>
        <dbReference type="ARBA" id="ARBA00022670"/>
    </source>
</evidence>
<evidence type="ECO:0000256" key="4">
    <source>
        <dbReference type="ARBA" id="ARBA00022692"/>
    </source>
</evidence>
<dbReference type="InterPro" id="IPR026392">
    <property type="entry name" value="Exo/Archaeosortase_dom"/>
</dbReference>
<protein>
    <submittedName>
        <fullName evidence="9">Exosortase/archaeosortase family protein</fullName>
    </submittedName>
</protein>
<keyword evidence="4 8" id="KW-0812">Transmembrane</keyword>
<evidence type="ECO:0000313" key="9">
    <source>
        <dbReference type="EMBL" id="MFC7338164.1"/>
    </source>
</evidence>
<keyword evidence="7 8" id="KW-0472">Membrane</keyword>
<evidence type="ECO:0000256" key="2">
    <source>
        <dbReference type="ARBA" id="ARBA00022475"/>
    </source>
</evidence>
<sequence>MNAQTLCCVPLEQRSPLARALPIAAVIAFGISVLPLLSWYARRVSDGSDEPLGVIALVVALFMLATSTRYGKRDRIGIFPGRLLVSAALLSFIQFGGVLHYPLLIGLLAIAAIAFSVKMPRGKAGTIALLVLSLPLVASLDFYAGYPLRLIAAEITTFLLKLGGIPVEKSGVMLIDGDRLVGIDPPCAGIRMLWTSSFVAAVLAARMRLSWLRTLALLAVALACVIVGNGVRAAIVFFPESGRVEWPDWAHPGAGLLVHGAVLLAVFGFAGRLNEAGNRWSLKPWWQGPRNIAKVSVGILLVGAGLFLTSLVRHRPAPGSAATWPTMLDGVSLLPQPLSPMEQSFARSFPGEIAKFRWGDAEVIMRRSHQATRMMHPSSDCLRAAGYETHSEAVFRDADGQLWGASLALRDGKRWLVHERYVSENGDACTDASAWYWQAMLHPDAGPWTATTVIRPSTRSSDFSR</sequence>
<organism evidence="9 10">
    <name type="scientific">Haloferula chungangensis</name>
    <dbReference type="NCBI Taxonomy" id="1048331"/>
    <lineage>
        <taxon>Bacteria</taxon>
        <taxon>Pseudomonadati</taxon>
        <taxon>Verrucomicrobiota</taxon>
        <taxon>Verrucomicrobiia</taxon>
        <taxon>Verrucomicrobiales</taxon>
        <taxon>Verrucomicrobiaceae</taxon>
        <taxon>Haloferula</taxon>
    </lineage>
</organism>
<feature type="transmembrane region" description="Helical" evidence="8">
    <location>
        <begin position="52"/>
        <end position="71"/>
    </location>
</feature>
<proteinExistence type="predicted"/>
<feature type="transmembrane region" description="Helical" evidence="8">
    <location>
        <begin position="215"/>
        <end position="237"/>
    </location>
</feature>
<gene>
    <name evidence="9" type="ORF">ACFQY0_13300</name>
</gene>
<reference evidence="10" key="1">
    <citation type="journal article" date="2019" name="Int. J. Syst. Evol. Microbiol.">
        <title>The Global Catalogue of Microorganisms (GCM) 10K type strain sequencing project: providing services to taxonomists for standard genome sequencing and annotation.</title>
        <authorList>
            <consortium name="The Broad Institute Genomics Platform"/>
            <consortium name="The Broad Institute Genome Sequencing Center for Infectious Disease"/>
            <person name="Wu L."/>
            <person name="Ma J."/>
        </authorList>
    </citation>
    <scope>NUCLEOTIDE SEQUENCE [LARGE SCALE GENOMIC DNA]</scope>
    <source>
        <strain evidence="10">CGMCC 4.1467</strain>
    </source>
</reference>
<dbReference type="Proteomes" id="UP001596472">
    <property type="component" value="Unassembled WGS sequence"/>
</dbReference>
<feature type="transmembrane region" description="Helical" evidence="8">
    <location>
        <begin position="83"/>
        <end position="115"/>
    </location>
</feature>